<organism evidence="8 9">
    <name type="scientific">Candidatus Gottesmanbacteria bacterium RIFCSPLOWO2_01_FULL_39_12b</name>
    <dbReference type="NCBI Taxonomy" id="1798388"/>
    <lineage>
        <taxon>Bacteria</taxon>
        <taxon>Candidatus Gottesmaniibacteriota</taxon>
    </lineage>
</organism>
<dbReference type="PIRSF" id="PIRSF001456">
    <property type="entry name" value="Chorismate_synth"/>
    <property type="match status" value="1"/>
</dbReference>
<dbReference type="GO" id="GO:0009423">
    <property type="term" value="P:chorismate biosynthetic process"/>
    <property type="evidence" value="ECO:0007669"/>
    <property type="project" value="UniProtKB-UniRule"/>
</dbReference>
<dbReference type="EC" id="4.2.3.5" evidence="3 7"/>
<reference evidence="8 9" key="1">
    <citation type="journal article" date="2016" name="Nat. Commun.">
        <title>Thousands of microbial genomes shed light on interconnected biogeochemical processes in an aquifer system.</title>
        <authorList>
            <person name="Anantharaman K."/>
            <person name="Brown C.T."/>
            <person name="Hug L.A."/>
            <person name="Sharon I."/>
            <person name="Castelle C.J."/>
            <person name="Probst A.J."/>
            <person name="Thomas B.C."/>
            <person name="Singh A."/>
            <person name="Wilkins M.J."/>
            <person name="Karaoz U."/>
            <person name="Brodie E.L."/>
            <person name="Williams K.H."/>
            <person name="Hubbard S.S."/>
            <person name="Banfield J.F."/>
        </authorList>
    </citation>
    <scope>NUCLEOTIDE SEQUENCE [LARGE SCALE GENOMIC DNA]</scope>
</reference>
<dbReference type="EMBL" id="MFJR01000007">
    <property type="protein sequence ID" value="OGG26919.1"/>
    <property type="molecule type" value="Genomic_DNA"/>
</dbReference>
<comment type="caution">
    <text evidence="7">Lacks conserved residue(s) required for the propagation of feature annotation.</text>
</comment>
<comment type="pathway">
    <text evidence="1 7">Metabolic intermediate biosynthesis; chorismate biosynthesis; chorismate from D-erythrose 4-phosphate and phosphoenolpyruvate: step 7/7.</text>
</comment>
<evidence type="ECO:0000313" key="9">
    <source>
        <dbReference type="Proteomes" id="UP000176609"/>
    </source>
</evidence>
<comment type="function">
    <text evidence="7">Catalyzes the anti-1,4-elimination of the C-3 phosphate and the C-6 proR hydrogen from 5-enolpyruvylshikimate-3-phosphate (EPSP) to yield chorismate, which is the branch point compound that serves as the starting substrate for the three terminal pathways of aromatic amino acid biosynthesis. This reaction introduces a second double bond into the aromatic ring system.</text>
</comment>
<feature type="binding site" evidence="7">
    <location>
        <position position="299"/>
    </location>
    <ligand>
        <name>FMN</name>
        <dbReference type="ChEBI" id="CHEBI:58210"/>
    </ligand>
</feature>
<dbReference type="InterPro" id="IPR035904">
    <property type="entry name" value="Chorismate_synth_AroC_sf"/>
</dbReference>
<evidence type="ECO:0000256" key="3">
    <source>
        <dbReference type="ARBA" id="ARBA00013036"/>
    </source>
</evidence>
<comment type="caution">
    <text evidence="8">The sequence shown here is derived from an EMBL/GenBank/DDBJ whole genome shotgun (WGS) entry which is preliminary data.</text>
</comment>
<evidence type="ECO:0000256" key="4">
    <source>
        <dbReference type="ARBA" id="ARBA00022605"/>
    </source>
</evidence>
<feature type="binding site" evidence="7">
    <location>
        <position position="46"/>
    </location>
    <ligand>
        <name>NADP(+)</name>
        <dbReference type="ChEBI" id="CHEBI:58349"/>
    </ligand>
</feature>
<dbReference type="PROSITE" id="PS00788">
    <property type="entry name" value="CHORISMATE_SYNTHASE_2"/>
    <property type="match status" value="1"/>
</dbReference>
<comment type="subunit">
    <text evidence="7">Homotetramer.</text>
</comment>
<keyword evidence="5 7" id="KW-0057">Aromatic amino acid biosynthesis</keyword>
<dbReference type="SUPFAM" id="SSF103263">
    <property type="entry name" value="Chorismate synthase, AroC"/>
    <property type="match status" value="1"/>
</dbReference>
<dbReference type="GO" id="GO:0004107">
    <property type="term" value="F:chorismate synthase activity"/>
    <property type="evidence" value="ECO:0007669"/>
    <property type="project" value="UniProtKB-UniRule"/>
</dbReference>
<feature type="binding site" evidence="7">
    <location>
        <begin position="273"/>
        <end position="277"/>
    </location>
    <ligand>
        <name>FMN</name>
        <dbReference type="ChEBI" id="CHEBI:58210"/>
    </ligand>
</feature>
<keyword evidence="6 7" id="KW-0456">Lyase</keyword>
<dbReference type="CDD" id="cd07304">
    <property type="entry name" value="Chorismate_synthase"/>
    <property type="match status" value="1"/>
</dbReference>
<evidence type="ECO:0000256" key="5">
    <source>
        <dbReference type="ARBA" id="ARBA00023141"/>
    </source>
</evidence>
<dbReference type="Gene3D" id="3.60.150.10">
    <property type="entry name" value="Chorismate synthase AroC"/>
    <property type="match status" value="2"/>
</dbReference>
<dbReference type="Pfam" id="PF01264">
    <property type="entry name" value="Chorismate_synt"/>
    <property type="match status" value="1"/>
</dbReference>
<feature type="binding site" evidence="7">
    <location>
        <begin position="119"/>
        <end position="121"/>
    </location>
    <ligand>
        <name>FMN</name>
        <dbReference type="ChEBI" id="CHEBI:58210"/>
    </ligand>
</feature>
<dbReference type="PANTHER" id="PTHR21085">
    <property type="entry name" value="CHORISMATE SYNTHASE"/>
    <property type="match status" value="1"/>
</dbReference>
<sequence>MLRYLTAGESHGSHEIAILEGIPANLDLKESDIQKDLDRRRGGIGRGGRGHIEKDQVKIISGVRLGKTIGSPIALLIENLDSVNWQSKVTSNSNPRPGHVDLAGSLKYHFSDIRNVLERASARETVMRVAVGAICRKLISILGMEITSRIIQIGSARHTPKLMDEEILKAIKNKDSLGGVIEIIAHNVPVGLGSHVHYDRKLDGILAQHLMSIPSVKALEIGDGFKNAGKYGSDVQDEIFYESHHFFRKTNRLGGIEGGISNGEDIICRVYHKPLSTLGRPLNTVDIKTKKQSKALIERSDVCVIPRAGVISEATVAFVLAQTALEKFGGDTTTEFMRNYEGYINTLTTI</sequence>
<evidence type="ECO:0000256" key="2">
    <source>
        <dbReference type="ARBA" id="ARBA00008014"/>
    </source>
</evidence>
<keyword evidence="7" id="KW-0274">FAD</keyword>
<keyword evidence="7" id="KW-0521">NADP</keyword>
<evidence type="ECO:0000313" key="8">
    <source>
        <dbReference type="EMBL" id="OGG26919.1"/>
    </source>
</evidence>
<dbReference type="GO" id="GO:0010181">
    <property type="term" value="F:FMN binding"/>
    <property type="evidence" value="ECO:0007669"/>
    <property type="project" value="TreeGrafter"/>
</dbReference>
<comment type="cofactor">
    <cofactor evidence="7">
        <name>FMNH2</name>
        <dbReference type="ChEBI" id="CHEBI:57618"/>
    </cofactor>
    <text evidence="7">Reduced FMN (FMNH(2)).</text>
</comment>
<feature type="binding site" evidence="7">
    <location>
        <position position="40"/>
    </location>
    <ligand>
        <name>NADP(+)</name>
        <dbReference type="ChEBI" id="CHEBI:58349"/>
    </ligand>
</feature>
<dbReference type="HAMAP" id="MF_00300">
    <property type="entry name" value="Chorismate_synth"/>
    <property type="match status" value="1"/>
</dbReference>
<evidence type="ECO:0000256" key="1">
    <source>
        <dbReference type="ARBA" id="ARBA00005044"/>
    </source>
</evidence>
<dbReference type="GO" id="GO:0009073">
    <property type="term" value="P:aromatic amino acid family biosynthetic process"/>
    <property type="evidence" value="ECO:0007669"/>
    <property type="project" value="UniProtKB-KW"/>
</dbReference>
<name>A0A1F6AQF5_9BACT</name>
<keyword evidence="7" id="KW-0285">Flavoprotein</keyword>
<dbReference type="UniPathway" id="UPA00053">
    <property type="reaction ID" value="UER00090"/>
</dbReference>
<dbReference type="InterPro" id="IPR020541">
    <property type="entry name" value="Chorismate_synthase_CS"/>
</dbReference>
<proteinExistence type="inferred from homology"/>
<evidence type="ECO:0000256" key="6">
    <source>
        <dbReference type="ARBA" id="ARBA00023239"/>
    </source>
</evidence>
<dbReference type="PANTHER" id="PTHR21085:SF0">
    <property type="entry name" value="CHORISMATE SYNTHASE"/>
    <property type="match status" value="1"/>
</dbReference>
<gene>
    <name evidence="7" type="primary">aroC</name>
    <name evidence="8" type="ORF">A2960_02115</name>
</gene>
<protein>
    <recommendedName>
        <fullName evidence="3 7">Chorismate synthase</fullName>
        <shortName evidence="7">CS</shortName>
        <ecNumber evidence="3 7">4.2.3.5</ecNumber>
    </recommendedName>
    <alternativeName>
        <fullName evidence="7">5-enolpyruvylshikimate-3-phosphate phospholyase</fullName>
    </alternativeName>
</protein>
<comment type="similarity">
    <text evidence="2 7">Belongs to the chorismate synthase family.</text>
</comment>
<feature type="binding site" evidence="7">
    <location>
        <position position="258"/>
    </location>
    <ligand>
        <name>FMN</name>
        <dbReference type="ChEBI" id="CHEBI:58210"/>
    </ligand>
</feature>
<dbReference type="AlphaFoldDB" id="A0A1F6AQF5"/>
<dbReference type="GO" id="GO:0005829">
    <property type="term" value="C:cytosol"/>
    <property type="evidence" value="ECO:0007669"/>
    <property type="project" value="TreeGrafter"/>
</dbReference>
<keyword evidence="4 7" id="KW-0028">Amino-acid biosynthesis</keyword>
<dbReference type="InterPro" id="IPR000453">
    <property type="entry name" value="Chorismate_synth"/>
</dbReference>
<dbReference type="GO" id="GO:0008652">
    <property type="term" value="P:amino acid biosynthetic process"/>
    <property type="evidence" value="ECO:0007669"/>
    <property type="project" value="UniProtKB-KW"/>
</dbReference>
<comment type="catalytic activity">
    <reaction evidence="7">
        <text>5-O-(1-carboxyvinyl)-3-phosphoshikimate = chorismate + phosphate</text>
        <dbReference type="Rhea" id="RHEA:21020"/>
        <dbReference type="ChEBI" id="CHEBI:29748"/>
        <dbReference type="ChEBI" id="CHEBI:43474"/>
        <dbReference type="ChEBI" id="CHEBI:57701"/>
        <dbReference type="EC" id="4.2.3.5"/>
    </reaction>
</comment>
<accession>A0A1F6AQF5</accession>
<keyword evidence="7" id="KW-0288">FMN</keyword>
<evidence type="ECO:0000256" key="7">
    <source>
        <dbReference type="HAMAP-Rule" id="MF_00300"/>
    </source>
</evidence>
<dbReference type="Proteomes" id="UP000176609">
    <property type="component" value="Unassembled WGS sequence"/>
</dbReference>